<dbReference type="InterPro" id="IPR004593">
    <property type="entry name" value="SbcD"/>
</dbReference>
<feature type="domain" description="Nuclease SbcCD subunit D C-terminal" evidence="9">
    <location>
        <begin position="266"/>
        <end position="354"/>
    </location>
</feature>
<dbReference type="PANTHER" id="PTHR30337:SF0">
    <property type="entry name" value="NUCLEASE SBCCD SUBUNIT D"/>
    <property type="match status" value="1"/>
</dbReference>
<keyword evidence="6 7" id="KW-0269">Exonuclease</keyword>
<dbReference type="InterPro" id="IPR004843">
    <property type="entry name" value="Calcineurin-like_PHP"/>
</dbReference>
<comment type="subunit">
    <text evidence="2 7">Heterodimer of SbcC and SbcD.</text>
</comment>
<evidence type="ECO:0000256" key="2">
    <source>
        <dbReference type="ARBA" id="ARBA00011322"/>
    </source>
</evidence>
<evidence type="ECO:0000259" key="8">
    <source>
        <dbReference type="Pfam" id="PF00149"/>
    </source>
</evidence>
<comment type="caution">
    <text evidence="10">The sequence shown here is derived from an EMBL/GenBank/DDBJ whole genome shotgun (WGS) entry which is preliminary data.</text>
</comment>
<dbReference type="InterPro" id="IPR050535">
    <property type="entry name" value="DNA_Repair-Maintenance_Comp"/>
</dbReference>
<gene>
    <name evidence="7" type="primary">sbcD</name>
    <name evidence="10" type="ORF">L7E55_10350</name>
</gene>
<dbReference type="CDD" id="cd00840">
    <property type="entry name" value="MPP_Mre11_N"/>
    <property type="match status" value="1"/>
</dbReference>
<dbReference type="AlphaFoldDB" id="A0A9X4GZG3"/>
<dbReference type="GO" id="GO:0004519">
    <property type="term" value="F:endonuclease activity"/>
    <property type="evidence" value="ECO:0007669"/>
    <property type="project" value="UniProtKB-KW"/>
</dbReference>
<dbReference type="SUPFAM" id="SSF56300">
    <property type="entry name" value="Metallo-dependent phosphatases"/>
    <property type="match status" value="1"/>
</dbReference>
<proteinExistence type="inferred from homology"/>
<dbReference type="Pfam" id="PF00149">
    <property type="entry name" value="Metallophos"/>
    <property type="match status" value="1"/>
</dbReference>
<keyword evidence="7" id="KW-0233">DNA recombination</keyword>
<evidence type="ECO:0000256" key="6">
    <source>
        <dbReference type="ARBA" id="ARBA00022839"/>
    </source>
</evidence>
<dbReference type="NCBIfam" id="TIGR00619">
    <property type="entry name" value="sbcd"/>
    <property type="match status" value="1"/>
</dbReference>
<keyword evidence="5 7" id="KW-0378">Hydrolase</keyword>
<keyword evidence="7" id="KW-0255">Endonuclease</keyword>
<organism evidence="10 11">
    <name type="scientific">Pelotomaculum isophthalicicum JI</name>
    <dbReference type="NCBI Taxonomy" id="947010"/>
    <lineage>
        <taxon>Bacteria</taxon>
        <taxon>Bacillati</taxon>
        <taxon>Bacillota</taxon>
        <taxon>Clostridia</taxon>
        <taxon>Eubacteriales</taxon>
        <taxon>Desulfotomaculaceae</taxon>
        <taxon>Pelotomaculum</taxon>
    </lineage>
</organism>
<comment type="function">
    <text evidence="7">SbcCD cleaves DNA hairpin structures. These structures can inhibit DNA replication and are intermediates in certain DNA recombination reactions. The complex acts as a 3'-&gt;5' double strand exonuclease that can open hairpins. It also has a 5' single-strand endonuclease activity.</text>
</comment>
<name>A0A9X4GZG3_9FIRM</name>
<evidence type="ECO:0000256" key="3">
    <source>
        <dbReference type="ARBA" id="ARBA00013365"/>
    </source>
</evidence>
<protein>
    <recommendedName>
        <fullName evidence="3 7">Nuclease SbcCD subunit D</fullName>
    </recommendedName>
</protein>
<dbReference type="Gene3D" id="3.60.21.10">
    <property type="match status" value="1"/>
</dbReference>
<keyword evidence="7" id="KW-0235">DNA replication</keyword>
<dbReference type="EMBL" id="JAKOAV010000018">
    <property type="protein sequence ID" value="MDF9408750.1"/>
    <property type="molecule type" value="Genomic_DNA"/>
</dbReference>
<comment type="similarity">
    <text evidence="1 7">Belongs to the SbcD family.</text>
</comment>
<evidence type="ECO:0000256" key="7">
    <source>
        <dbReference type="RuleBase" id="RU363069"/>
    </source>
</evidence>
<dbReference type="RefSeq" id="WP_277444126.1">
    <property type="nucleotide sequence ID" value="NZ_JAKOAV010000018.1"/>
</dbReference>
<dbReference type="Proteomes" id="UP001154312">
    <property type="component" value="Unassembled WGS sequence"/>
</dbReference>
<feature type="domain" description="Calcineurin-like phosphoesterase" evidence="8">
    <location>
        <begin position="1"/>
        <end position="218"/>
    </location>
</feature>
<evidence type="ECO:0000259" key="9">
    <source>
        <dbReference type="Pfam" id="PF12320"/>
    </source>
</evidence>
<accession>A0A9X4GZG3</accession>
<evidence type="ECO:0000256" key="1">
    <source>
        <dbReference type="ARBA" id="ARBA00010555"/>
    </source>
</evidence>
<dbReference type="InterPro" id="IPR026843">
    <property type="entry name" value="SbcD_C"/>
</dbReference>
<evidence type="ECO:0000313" key="11">
    <source>
        <dbReference type="Proteomes" id="UP001154312"/>
    </source>
</evidence>
<keyword evidence="11" id="KW-1185">Reference proteome</keyword>
<evidence type="ECO:0000313" key="10">
    <source>
        <dbReference type="EMBL" id="MDF9408750.1"/>
    </source>
</evidence>
<evidence type="ECO:0000256" key="5">
    <source>
        <dbReference type="ARBA" id="ARBA00022801"/>
    </source>
</evidence>
<keyword evidence="4 7" id="KW-0540">Nuclease</keyword>
<dbReference type="PANTHER" id="PTHR30337">
    <property type="entry name" value="COMPONENT OF ATP-DEPENDENT DSDNA EXONUCLEASE"/>
    <property type="match status" value="1"/>
</dbReference>
<evidence type="ECO:0000256" key="4">
    <source>
        <dbReference type="ARBA" id="ARBA00022722"/>
    </source>
</evidence>
<sequence length="380" mass="41682">MRILHTADWHLGRIFHGIHLTDDQAYVLEQFVQLAGDVKPDVIVIAGDVYDRAVPPTDAVKLLNEVISRIILDCKIPVLLIAGNHDSPERLGFGTRLLARQGLFISGQPGDNLAPIILQDAYGPVYFCAIPYTEPSVIREALAVPEAADHNSSMLSLLKHCTASIPRGSRTVAVAHAYVAGGESSESERPLTIGGTGMVDASCFQSFNYVALGHLHKPQKTGDGMCYAGSLLKYSFSESSHQKSINFVEMDEAGNITLDKITLSPRRDVRCLEGYIKDILAGPKNGESKEDYIMVTLKDTGAILDAIGKLREVYPNVLHIERPPLLDGGEIHGPRDDHRQISDMDLFSSFFEQVAGVPLTGEEARTFAETVDLFYPKEQR</sequence>
<dbReference type="GO" id="GO:0006310">
    <property type="term" value="P:DNA recombination"/>
    <property type="evidence" value="ECO:0007669"/>
    <property type="project" value="UniProtKB-KW"/>
</dbReference>
<dbReference type="InterPro" id="IPR029052">
    <property type="entry name" value="Metallo-depent_PP-like"/>
</dbReference>
<dbReference type="Pfam" id="PF12320">
    <property type="entry name" value="SbcD_C"/>
    <property type="match status" value="1"/>
</dbReference>
<dbReference type="GO" id="GO:0006260">
    <property type="term" value="P:DNA replication"/>
    <property type="evidence" value="ECO:0007669"/>
    <property type="project" value="UniProtKB-KW"/>
</dbReference>
<dbReference type="InterPro" id="IPR041796">
    <property type="entry name" value="Mre11_N"/>
</dbReference>
<reference evidence="10" key="1">
    <citation type="submission" date="2022-02" db="EMBL/GenBank/DDBJ databases">
        <authorList>
            <person name="Leng L."/>
        </authorList>
    </citation>
    <scope>NUCLEOTIDE SEQUENCE</scope>
    <source>
        <strain evidence="10">JI</strain>
    </source>
</reference>
<dbReference type="GO" id="GO:0008408">
    <property type="term" value="F:3'-5' exonuclease activity"/>
    <property type="evidence" value="ECO:0007669"/>
    <property type="project" value="InterPro"/>
</dbReference>